<dbReference type="EMBL" id="JBEPSB010000004">
    <property type="protein sequence ID" value="MET4560275.1"/>
    <property type="molecule type" value="Genomic_DNA"/>
</dbReference>
<dbReference type="Pfam" id="PF14150">
    <property type="entry name" value="YesK"/>
    <property type="match status" value="1"/>
</dbReference>
<keyword evidence="1" id="KW-1133">Transmembrane helix</keyword>
<keyword evidence="1" id="KW-0472">Membrane</keyword>
<dbReference type="RefSeq" id="WP_354471369.1">
    <property type="nucleotide sequence ID" value="NZ_JBEPSB010000004.1"/>
</dbReference>
<feature type="transmembrane region" description="Helical" evidence="1">
    <location>
        <begin position="63"/>
        <end position="84"/>
    </location>
</feature>
<feature type="transmembrane region" description="Helical" evidence="1">
    <location>
        <begin position="34"/>
        <end position="57"/>
    </location>
</feature>
<comment type="caution">
    <text evidence="2">The sequence shown here is derived from an EMBL/GenBank/DDBJ whole genome shotgun (WGS) entry which is preliminary data.</text>
</comment>
<evidence type="ECO:0000313" key="3">
    <source>
        <dbReference type="Proteomes" id="UP001549363"/>
    </source>
</evidence>
<organism evidence="2 3">
    <name type="scientific">Lysinibacillus parviboronicapiens</name>
    <dbReference type="NCBI Taxonomy" id="436516"/>
    <lineage>
        <taxon>Bacteria</taxon>
        <taxon>Bacillati</taxon>
        <taxon>Bacillota</taxon>
        <taxon>Bacilli</taxon>
        <taxon>Bacillales</taxon>
        <taxon>Bacillaceae</taxon>
        <taxon>Lysinibacillus</taxon>
    </lineage>
</organism>
<reference evidence="2 3" key="1">
    <citation type="submission" date="2024-06" db="EMBL/GenBank/DDBJ databases">
        <title>Sorghum-associated microbial communities from plants grown in Nebraska, USA.</title>
        <authorList>
            <person name="Schachtman D."/>
        </authorList>
    </citation>
    <scope>NUCLEOTIDE SEQUENCE [LARGE SCALE GENOMIC DNA]</scope>
    <source>
        <strain evidence="2 3">736</strain>
    </source>
</reference>
<dbReference type="InterPro" id="IPR025434">
    <property type="entry name" value="YesK-like"/>
</dbReference>
<sequence length="91" mass="9881">MNAFMLEGWTPILLLGAIFIVGVYFLSRKVSRKTLYTVSLVLSLICFAFVLYSIFVVGGWEGMGLGFVAISVLLGTWLGTIIGISSKNISV</sequence>
<feature type="transmembrane region" description="Helical" evidence="1">
    <location>
        <begin position="6"/>
        <end position="27"/>
    </location>
</feature>
<protein>
    <submittedName>
        <fullName evidence="2">Fatty acid desaturase</fullName>
    </submittedName>
</protein>
<proteinExistence type="predicted"/>
<gene>
    <name evidence="2" type="ORF">ABIA69_001419</name>
</gene>
<accession>A0ABV2PH93</accession>
<keyword evidence="3" id="KW-1185">Reference proteome</keyword>
<keyword evidence="1" id="KW-0812">Transmembrane</keyword>
<evidence type="ECO:0000313" key="2">
    <source>
        <dbReference type="EMBL" id="MET4560275.1"/>
    </source>
</evidence>
<dbReference type="Proteomes" id="UP001549363">
    <property type="component" value="Unassembled WGS sequence"/>
</dbReference>
<evidence type="ECO:0000256" key="1">
    <source>
        <dbReference type="SAM" id="Phobius"/>
    </source>
</evidence>
<name>A0ABV2PH93_9BACI</name>